<dbReference type="InterPro" id="IPR015943">
    <property type="entry name" value="WD40/YVTN_repeat-like_dom_sf"/>
</dbReference>
<proteinExistence type="predicted"/>
<sequence>MSLFSNVLSQARMRMVQAGAALVAAAFVAGCGNSYRPVITPINPTGPASQPISYAVVVSSPSANAPGVATVLDYSGDSILTQAPIGPNPTAFTLDANGANGFTVNSDHTLTNFQVSSSEPQEKDIHYSTLPVTAQTVGLFSPTAGLWAPDLTGNVVDVLSTNGSAEAFKLAIPVGTTPISVVGLGSLGQHIYSISQDVPFDVTCNNAPTSVSQVGEADAMEVSSFTVSARIPLGKCPVYAISSTDGRRVFVLNRGSDTVTVINSLNNTLDQCTPFLNQNGQTVTCHPSLPLSTAAGLTGTNVPAVAGPVYGEYIAATQQLVIADYDGGTITLIDVSLDEYGNDSQTFGTTFTIPVGHNPASVTALADGSRAYTADQADSTVHVVNLTSHTVEKTLNVSGHPRTVVSTSNSLFGKVYVSSPDSTFLTIIRTDQDIVDTVVLIEGNLVDVRVTSQTAVKGNANITSRIPGGGQPCYLPGVTPSLTACQNIHP</sequence>
<dbReference type="PANTHER" id="PTHR47197:SF3">
    <property type="entry name" value="DIHYDRO-HEME D1 DEHYDROGENASE"/>
    <property type="match status" value="1"/>
</dbReference>
<reference evidence="1" key="1">
    <citation type="submission" date="2023-03" db="EMBL/GenBank/DDBJ databases">
        <title>Edaphobacter sp.</title>
        <authorList>
            <person name="Huber K.J."/>
            <person name="Papendorf J."/>
            <person name="Pilke C."/>
            <person name="Bunk B."/>
            <person name="Sproeer C."/>
            <person name="Pester M."/>
        </authorList>
    </citation>
    <scope>NUCLEOTIDE SEQUENCE</scope>
    <source>
        <strain evidence="1">DSM 110680</strain>
    </source>
</reference>
<dbReference type="Gene3D" id="2.130.10.10">
    <property type="entry name" value="YVTN repeat-like/Quinoprotein amine dehydrogenase"/>
    <property type="match status" value="1"/>
</dbReference>
<dbReference type="InterPro" id="IPR051200">
    <property type="entry name" value="Host-pathogen_enzymatic-act"/>
</dbReference>
<evidence type="ECO:0008006" key="2">
    <source>
        <dbReference type="Google" id="ProtNLM"/>
    </source>
</evidence>
<protein>
    <recommendedName>
        <fullName evidence="2">YncE family protein</fullName>
    </recommendedName>
</protein>
<dbReference type="EMBL" id="CP121196">
    <property type="protein sequence ID" value="XBH16425.1"/>
    <property type="molecule type" value="Genomic_DNA"/>
</dbReference>
<dbReference type="PANTHER" id="PTHR47197">
    <property type="entry name" value="PROTEIN NIRF"/>
    <property type="match status" value="1"/>
</dbReference>
<gene>
    <name evidence="1" type="ORF">P8935_17860</name>
</gene>
<name>A0AAU7DGG7_9BACT</name>
<organism evidence="1">
    <name type="scientific">Telmatobacter sp. DSM 110680</name>
    <dbReference type="NCBI Taxonomy" id="3036704"/>
    <lineage>
        <taxon>Bacteria</taxon>
        <taxon>Pseudomonadati</taxon>
        <taxon>Acidobacteriota</taxon>
        <taxon>Terriglobia</taxon>
        <taxon>Terriglobales</taxon>
        <taxon>Acidobacteriaceae</taxon>
        <taxon>Telmatobacter</taxon>
    </lineage>
</organism>
<evidence type="ECO:0000313" key="1">
    <source>
        <dbReference type="EMBL" id="XBH16425.1"/>
    </source>
</evidence>
<accession>A0AAU7DGG7</accession>
<dbReference type="AlphaFoldDB" id="A0AAU7DGG7"/>
<dbReference type="InterPro" id="IPR011048">
    <property type="entry name" value="Haem_d1_sf"/>
</dbReference>
<dbReference type="SUPFAM" id="SSF51004">
    <property type="entry name" value="C-terminal (heme d1) domain of cytochrome cd1-nitrite reductase"/>
    <property type="match status" value="1"/>
</dbReference>
<dbReference type="RefSeq" id="WP_348261654.1">
    <property type="nucleotide sequence ID" value="NZ_CP121196.1"/>
</dbReference>